<keyword evidence="2" id="KW-0804">Transcription</keyword>
<feature type="region of interest" description="Disordered" evidence="4">
    <location>
        <begin position="15"/>
        <end position="34"/>
    </location>
</feature>
<sequence length="76" mass="8542">MAQAQPRAVNRIDVIFPETESEHPKMQNPEGMEEVSTELSYMKALDGFVLVLSQQGDIVYCSENIADHLGVSQVRY</sequence>
<gene>
    <name evidence="5" type="ORF">SFRICE_040919</name>
</gene>
<dbReference type="Gene3D" id="3.30.450.20">
    <property type="entry name" value="PAS domain"/>
    <property type="match status" value="1"/>
</dbReference>
<evidence type="ECO:0000256" key="4">
    <source>
        <dbReference type="SAM" id="MobiDB-lite"/>
    </source>
</evidence>
<dbReference type="GO" id="GO:0010557">
    <property type="term" value="P:positive regulation of macromolecule biosynthetic process"/>
    <property type="evidence" value="ECO:0007669"/>
    <property type="project" value="UniProtKB-ARBA"/>
</dbReference>
<name>A0A2H1WD98_SPOFR</name>
<dbReference type="PANTHER" id="PTHR23043:SF17">
    <property type="entry name" value="PROTEIN SIMILAR"/>
    <property type="match status" value="1"/>
</dbReference>
<evidence type="ECO:0000256" key="3">
    <source>
        <dbReference type="ARBA" id="ARBA00023242"/>
    </source>
</evidence>
<organism evidence="5">
    <name type="scientific">Spodoptera frugiperda</name>
    <name type="common">Fall armyworm</name>
    <dbReference type="NCBI Taxonomy" id="7108"/>
    <lineage>
        <taxon>Eukaryota</taxon>
        <taxon>Metazoa</taxon>
        <taxon>Ecdysozoa</taxon>
        <taxon>Arthropoda</taxon>
        <taxon>Hexapoda</taxon>
        <taxon>Insecta</taxon>
        <taxon>Pterygota</taxon>
        <taxon>Neoptera</taxon>
        <taxon>Endopterygota</taxon>
        <taxon>Lepidoptera</taxon>
        <taxon>Glossata</taxon>
        <taxon>Ditrysia</taxon>
        <taxon>Noctuoidea</taxon>
        <taxon>Noctuidae</taxon>
        <taxon>Amphipyrinae</taxon>
        <taxon>Spodoptera</taxon>
    </lineage>
</organism>
<dbReference type="EMBL" id="ODYU01007886">
    <property type="protein sequence ID" value="SOQ51048.1"/>
    <property type="molecule type" value="Genomic_DNA"/>
</dbReference>
<dbReference type="GO" id="GO:0000977">
    <property type="term" value="F:RNA polymerase II transcription regulatory region sequence-specific DNA binding"/>
    <property type="evidence" value="ECO:0007669"/>
    <property type="project" value="TreeGrafter"/>
</dbReference>
<dbReference type="GO" id="GO:0071456">
    <property type="term" value="P:cellular response to hypoxia"/>
    <property type="evidence" value="ECO:0007669"/>
    <property type="project" value="TreeGrafter"/>
</dbReference>
<dbReference type="InterPro" id="IPR000014">
    <property type="entry name" value="PAS"/>
</dbReference>
<evidence type="ECO:0000313" key="5">
    <source>
        <dbReference type="EMBL" id="SOQ51048.1"/>
    </source>
</evidence>
<dbReference type="CDD" id="cd00130">
    <property type="entry name" value="PAS"/>
    <property type="match status" value="1"/>
</dbReference>
<dbReference type="AlphaFoldDB" id="A0A2H1WD98"/>
<keyword evidence="1" id="KW-0805">Transcription regulation</keyword>
<dbReference type="GO" id="GO:0000981">
    <property type="term" value="F:DNA-binding transcription factor activity, RNA polymerase II-specific"/>
    <property type="evidence" value="ECO:0007669"/>
    <property type="project" value="TreeGrafter"/>
</dbReference>
<reference evidence="5" key="1">
    <citation type="submission" date="2016-07" db="EMBL/GenBank/DDBJ databases">
        <authorList>
            <person name="Bretaudeau A."/>
        </authorList>
    </citation>
    <scope>NUCLEOTIDE SEQUENCE</scope>
    <source>
        <strain evidence="5">Rice</strain>
        <tissue evidence="5">Whole body</tissue>
    </source>
</reference>
<accession>A0A2H1WD98</accession>
<evidence type="ECO:0000256" key="1">
    <source>
        <dbReference type="ARBA" id="ARBA00023015"/>
    </source>
</evidence>
<keyword evidence="3" id="KW-0539">Nucleus</keyword>
<dbReference type="PANTHER" id="PTHR23043">
    <property type="entry name" value="HYPOXIA-INDUCIBLE FACTOR 1 ALPHA"/>
    <property type="match status" value="1"/>
</dbReference>
<evidence type="ECO:0000256" key="2">
    <source>
        <dbReference type="ARBA" id="ARBA00023163"/>
    </source>
</evidence>
<proteinExistence type="predicted"/>
<protein>
    <submittedName>
        <fullName evidence="5">SFRICE_040919</fullName>
    </submittedName>
</protein>